<dbReference type="AlphaFoldDB" id="A0A0E9UKD2"/>
<evidence type="ECO:0000313" key="1">
    <source>
        <dbReference type="EMBL" id="JAH66196.1"/>
    </source>
</evidence>
<sequence length="40" mass="4554">MTLWRAFWDFSQGQSIKTALMRSNSGQLPLPLSQDLSKIT</sequence>
<dbReference type="EMBL" id="GBXM01042381">
    <property type="protein sequence ID" value="JAH66196.1"/>
    <property type="molecule type" value="Transcribed_RNA"/>
</dbReference>
<reference evidence="1" key="1">
    <citation type="submission" date="2014-11" db="EMBL/GenBank/DDBJ databases">
        <authorList>
            <person name="Amaro Gonzalez C."/>
        </authorList>
    </citation>
    <scope>NUCLEOTIDE SEQUENCE</scope>
</reference>
<reference evidence="1" key="2">
    <citation type="journal article" date="2015" name="Fish Shellfish Immunol.">
        <title>Early steps in the European eel (Anguilla anguilla)-Vibrio vulnificus interaction in the gills: Role of the RtxA13 toxin.</title>
        <authorList>
            <person name="Callol A."/>
            <person name="Pajuelo D."/>
            <person name="Ebbesson L."/>
            <person name="Teles M."/>
            <person name="MacKenzie S."/>
            <person name="Amaro C."/>
        </authorList>
    </citation>
    <scope>NUCLEOTIDE SEQUENCE</scope>
</reference>
<proteinExistence type="predicted"/>
<name>A0A0E9UKD2_ANGAN</name>
<organism evidence="1">
    <name type="scientific">Anguilla anguilla</name>
    <name type="common">European freshwater eel</name>
    <name type="synonym">Muraena anguilla</name>
    <dbReference type="NCBI Taxonomy" id="7936"/>
    <lineage>
        <taxon>Eukaryota</taxon>
        <taxon>Metazoa</taxon>
        <taxon>Chordata</taxon>
        <taxon>Craniata</taxon>
        <taxon>Vertebrata</taxon>
        <taxon>Euteleostomi</taxon>
        <taxon>Actinopterygii</taxon>
        <taxon>Neopterygii</taxon>
        <taxon>Teleostei</taxon>
        <taxon>Anguilliformes</taxon>
        <taxon>Anguillidae</taxon>
        <taxon>Anguilla</taxon>
    </lineage>
</organism>
<accession>A0A0E9UKD2</accession>
<protein>
    <submittedName>
        <fullName evidence="1">Uncharacterized protein</fullName>
    </submittedName>
</protein>